<keyword evidence="10" id="KW-1185">Reference proteome</keyword>
<evidence type="ECO:0000256" key="7">
    <source>
        <dbReference type="SAM" id="Phobius"/>
    </source>
</evidence>
<evidence type="ECO:0000259" key="8">
    <source>
        <dbReference type="Pfam" id="PF20684"/>
    </source>
</evidence>
<evidence type="ECO:0000256" key="1">
    <source>
        <dbReference type="ARBA" id="ARBA00004141"/>
    </source>
</evidence>
<dbReference type="OrthoDB" id="5429740at2759"/>
<evidence type="ECO:0000256" key="3">
    <source>
        <dbReference type="ARBA" id="ARBA00022989"/>
    </source>
</evidence>
<feature type="transmembrane region" description="Helical" evidence="7">
    <location>
        <begin position="94"/>
        <end position="119"/>
    </location>
</feature>
<keyword evidence="4 7" id="KW-0472">Membrane</keyword>
<dbReference type="Pfam" id="PF20684">
    <property type="entry name" value="Fung_rhodopsin"/>
    <property type="match status" value="1"/>
</dbReference>
<comment type="similarity">
    <text evidence="5">Belongs to the SAT4 family.</text>
</comment>
<proteinExistence type="inferred from homology"/>
<dbReference type="GO" id="GO:0016020">
    <property type="term" value="C:membrane"/>
    <property type="evidence" value="ECO:0007669"/>
    <property type="project" value="UniProtKB-SubCell"/>
</dbReference>
<reference evidence="9" key="1">
    <citation type="journal article" date="2020" name="Stud. Mycol.">
        <title>101 Dothideomycetes genomes: a test case for predicting lifestyles and emergence of pathogens.</title>
        <authorList>
            <person name="Haridas S."/>
            <person name="Albert R."/>
            <person name="Binder M."/>
            <person name="Bloem J."/>
            <person name="Labutti K."/>
            <person name="Salamov A."/>
            <person name="Andreopoulos B."/>
            <person name="Baker S."/>
            <person name="Barry K."/>
            <person name="Bills G."/>
            <person name="Bluhm B."/>
            <person name="Cannon C."/>
            <person name="Castanera R."/>
            <person name="Culley D."/>
            <person name="Daum C."/>
            <person name="Ezra D."/>
            <person name="Gonzalez J."/>
            <person name="Henrissat B."/>
            <person name="Kuo A."/>
            <person name="Liang C."/>
            <person name="Lipzen A."/>
            <person name="Lutzoni F."/>
            <person name="Magnuson J."/>
            <person name="Mondo S."/>
            <person name="Nolan M."/>
            <person name="Ohm R."/>
            <person name="Pangilinan J."/>
            <person name="Park H.-J."/>
            <person name="Ramirez L."/>
            <person name="Alfaro M."/>
            <person name="Sun H."/>
            <person name="Tritt A."/>
            <person name="Yoshinaga Y."/>
            <person name="Zwiers L.-H."/>
            <person name="Turgeon B."/>
            <person name="Goodwin S."/>
            <person name="Spatafora J."/>
            <person name="Crous P."/>
            <person name="Grigoriev I."/>
        </authorList>
    </citation>
    <scope>NUCLEOTIDE SEQUENCE</scope>
    <source>
        <strain evidence="9">CBS 122368</strain>
    </source>
</reference>
<accession>A0A6A6I9N6</accession>
<dbReference type="Proteomes" id="UP000800094">
    <property type="component" value="Unassembled WGS sequence"/>
</dbReference>
<feature type="transmembrane region" description="Helical" evidence="7">
    <location>
        <begin position="166"/>
        <end position="187"/>
    </location>
</feature>
<dbReference type="InterPro" id="IPR052337">
    <property type="entry name" value="SAT4-like"/>
</dbReference>
<feature type="transmembrane region" description="Helical" evidence="7">
    <location>
        <begin position="15"/>
        <end position="36"/>
    </location>
</feature>
<feature type="region of interest" description="Disordered" evidence="6">
    <location>
        <begin position="249"/>
        <end position="319"/>
    </location>
</feature>
<dbReference type="InterPro" id="IPR049326">
    <property type="entry name" value="Rhodopsin_dom_fungi"/>
</dbReference>
<feature type="domain" description="Rhodopsin" evidence="8">
    <location>
        <begin position="62"/>
        <end position="232"/>
    </location>
</feature>
<protein>
    <recommendedName>
        <fullName evidence="8">Rhodopsin domain-containing protein</fullName>
    </recommendedName>
</protein>
<name>A0A6A6I9N6_9PLEO</name>
<dbReference type="PANTHER" id="PTHR33048:SF47">
    <property type="entry name" value="INTEGRAL MEMBRANE PROTEIN-RELATED"/>
    <property type="match status" value="1"/>
</dbReference>
<dbReference type="PANTHER" id="PTHR33048">
    <property type="entry name" value="PTH11-LIKE INTEGRAL MEMBRANE PROTEIN (AFU_ORTHOLOGUE AFUA_5G11245)"/>
    <property type="match status" value="1"/>
</dbReference>
<evidence type="ECO:0000313" key="9">
    <source>
        <dbReference type="EMBL" id="KAF2246977.1"/>
    </source>
</evidence>
<evidence type="ECO:0000256" key="6">
    <source>
        <dbReference type="SAM" id="MobiDB-lite"/>
    </source>
</evidence>
<evidence type="ECO:0000313" key="10">
    <source>
        <dbReference type="Proteomes" id="UP000800094"/>
    </source>
</evidence>
<evidence type="ECO:0000256" key="5">
    <source>
        <dbReference type="ARBA" id="ARBA00038359"/>
    </source>
</evidence>
<dbReference type="GeneID" id="54587725"/>
<sequence length="319" mass="34969">MGSAGSKPADFESEARGIAVMLIVLTTVAIISRLISRYFQPVKIGTDDYVVALGYATTALAFLYTFTIITIKISVLFMYRRIFTLNERWFRIGWWVNFLLIFPCYTVTAVTLTAWQVANSEKFGANNISKYAAYVLSSVNAVSDVLVLALPVTMVWRLHLPAREKAAVMGIFLLGLVATSISIMRVVRFRIKREHHWNAAYAFYNDSITSSTETSVAMICVCLTVVKPLLRKTRDIAASGAASLVSLISQGSGGRRSPRSKASGADAIRSTSGAVHSRKHNNGITAIQQYDIDALPRKPSSSQPSSSNDDEIALVDMNP</sequence>
<evidence type="ECO:0000256" key="2">
    <source>
        <dbReference type="ARBA" id="ARBA00022692"/>
    </source>
</evidence>
<keyword evidence="2 7" id="KW-0812">Transmembrane</keyword>
<organism evidence="9 10">
    <name type="scientific">Trematosphaeria pertusa</name>
    <dbReference type="NCBI Taxonomy" id="390896"/>
    <lineage>
        <taxon>Eukaryota</taxon>
        <taxon>Fungi</taxon>
        <taxon>Dikarya</taxon>
        <taxon>Ascomycota</taxon>
        <taxon>Pezizomycotina</taxon>
        <taxon>Dothideomycetes</taxon>
        <taxon>Pleosporomycetidae</taxon>
        <taxon>Pleosporales</taxon>
        <taxon>Massarineae</taxon>
        <taxon>Trematosphaeriaceae</taxon>
        <taxon>Trematosphaeria</taxon>
    </lineage>
</organism>
<dbReference type="AlphaFoldDB" id="A0A6A6I9N6"/>
<comment type="subcellular location">
    <subcellularLocation>
        <location evidence="1">Membrane</location>
        <topology evidence="1">Multi-pass membrane protein</topology>
    </subcellularLocation>
</comment>
<feature type="transmembrane region" description="Helical" evidence="7">
    <location>
        <begin position="48"/>
        <end position="74"/>
    </location>
</feature>
<feature type="transmembrane region" description="Helical" evidence="7">
    <location>
        <begin position="131"/>
        <end position="154"/>
    </location>
</feature>
<dbReference type="EMBL" id="ML987198">
    <property type="protein sequence ID" value="KAF2246977.1"/>
    <property type="molecule type" value="Genomic_DNA"/>
</dbReference>
<keyword evidence="3 7" id="KW-1133">Transmembrane helix</keyword>
<gene>
    <name evidence="9" type="ORF">BU26DRAFT_577050</name>
</gene>
<evidence type="ECO:0000256" key="4">
    <source>
        <dbReference type="ARBA" id="ARBA00023136"/>
    </source>
</evidence>
<dbReference type="RefSeq" id="XP_033681981.1">
    <property type="nucleotide sequence ID" value="XM_033834395.1"/>
</dbReference>